<sequence>MRWEQGRADIEGMLQRGELERVPPSRSHADELIAQARAHLVSAKVVAEADAVGAFQLLYDAARKVLCGVLANQGLRATSRGGHIVVYEALAAQLDPPLGPALRPFDRMRRRRNHAEYPQVESPQFTTDEALREAPKVEKILDLAVRVTDQMSPY</sequence>
<dbReference type="Proteomes" id="UP000805614">
    <property type="component" value="Unassembled WGS sequence"/>
</dbReference>
<dbReference type="EMBL" id="JABVEC010000002">
    <property type="protein sequence ID" value="MBC6464807.1"/>
    <property type="molecule type" value="Genomic_DNA"/>
</dbReference>
<accession>A0ABR7LIZ3</accession>
<dbReference type="RefSeq" id="WP_187241785.1">
    <property type="nucleotide sequence ID" value="NZ_BAAAOK010000008.1"/>
</dbReference>
<reference evidence="1 2" key="1">
    <citation type="submission" date="2020-06" db="EMBL/GenBank/DDBJ databases">
        <title>Actinomadura xiongansis sp. nov., isolated from soil of Baiyangdian.</title>
        <authorList>
            <person name="Zhang X."/>
        </authorList>
    </citation>
    <scope>NUCLEOTIDE SEQUENCE [LARGE SCALE GENOMIC DNA]</scope>
    <source>
        <strain evidence="1 2">HBUM206468</strain>
    </source>
</reference>
<name>A0ABR7LIZ3_9ACTN</name>
<protein>
    <recommendedName>
        <fullName evidence="3">HEPN domain-containing protein</fullName>
    </recommendedName>
</protein>
<dbReference type="Gene3D" id="1.20.120.330">
    <property type="entry name" value="Nucleotidyltransferases domain 2"/>
    <property type="match status" value="1"/>
</dbReference>
<keyword evidence="2" id="KW-1185">Reference proteome</keyword>
<gene>
    <name evidence="1" type="ORF">HKK74_04745</name>
</gene>
<evidence type="ECO:0008006" key="3">
    <source>
        <dbReference type="Google" id="ProtNLM"/>
    </source>
</evidence>
<organism evidence="1 2">
    <name type="scientific">Actinomadura alba</name>
    <dbReference type="NCBI Taxonomy" id="406431"/>
    <lineage>
        <taxon>Bacteria</taxon>
        <taxon>Bacillati</taxon>
        <taxon>Actinomycetota</taxon>
        <taxon>Actinomycetes</taxon>
        <taxon>Streptosporangiales</taxon>
        <taxon>Thermomonosporaceae</taxon>
        <taxon>Actinomadura</taxon>
    </lineage>
</organism>
<evidence type="ECO:0000313" key="1">
    <source>
        <dbReference type="EMBL" id="MBC6464807.1"/>
    </source>
</evidence>
<evidence type="ECO:0000313" key="2">
    <source>
        <dbReference type="Proteomes" id="UP000805614"/>
    </source>
</evidence>
<proteinExistence type="predicted"/>
<comment type="caution">
    <text evidence="1">The sequence shown here is derived from an EMBL/GenBank/DDBJ whole genome shotgun (WGS) entry which is preliminary data.</text>
</comment>